<evidence type="ECO:0000313" key="2">
    <source>
        <dbReference type="EMBL" id="TWT94378.1"/>
    </source>
</evidence>
<feature type="transmembrane region" description="Helical" evidence="1">
    <location>
        <begin position="195"/>
        <end position="212"/>
    </location>
</feature>
<dbReference type="RefSeq" id="WP_146579275.1">
    <property type="nucleotide sequence ID" value="NZ_SJPM01000008.1"/>
</dbReference>
<keyword evidence="1" id="KW-0472">Membrane</keyword>
<dbReference type="AlphaFoldDB" id="A0A5C6A503"/>
<comment type="caution">
    <text evidence="2">The sequence shown here is derived from an EMBL/GenBank/DDBJ whole genome shotgun (WGS) entry which is preliminary data.</text>
</comment>
<proteinExistence type="predicted"/>
<accession>A0A5C6A503</accession>
<gene>
    <name evidence="2" type="ORF">Pla100_39900</name>
</gene>
<evidence type="ECO:0008006" key="4">
    <source>
        <dbReference type="Google" id="ProtNLM"/>
    </source>
</evidence>
<feature type="transmembrane region" description="Helical" evidence="1">
    <location>
        <begin position="59"/>
        <end position="80"/>
    </location>
</feature>
<organism evidence="2 3">
    <name type="scientific">Neorhodopirellula pilleata</name>
    <dbReference type="NCBI Taxonomy" id="2714738"/>
    <lineage>
        <taxon>Bacteria</taxon>
        <taxon>Pseudomonadati</taxon>
        <taxon>Planctomycetota</taxon>
        <taxon>Planctomycetia</taxon>
        <taxon>Pirellulales</taxon>
        <taxon>Pirellulaceae</taxon>
        <taxon>Neorhodopirellula</taxon>
    </lineage>
</organism>
<feature type="transmembrane region" description="Helical" evidence="1">
    <location>
        <begin position="168"/>
        <end position="189"/>
    </location>
</feature>
<evidence type="ECO:0000256" key="1">
    <source>
        <dbReference type="SAM" id="Phobius"/>
    </source>
</evidence>
<dbReference type="Proteomes" id="UP000316213">
    <property type="component" value="Unassembled WGS sequence"/>
</dbReference>
<evidence type="ECO:0000313" key="3">
    <source>
        <dbReference type="Proteomes" id="UP000316213"/>
    </source>
</evidence>
<dbReference type="Pfam" id="PF10067">
    <property type="entry name" value="DUF2306"/>
    <property type="match status" value="1"/>
</dbReference>
<keyword evidence="1" id="KW-1133">Transmembrane helix</keyword>
<dbReference type="EMBL" id="SJPM01000008">
    <property type="protein sequence ID" value="TWT94378.1"/>
    <property type="molecule type" value="Genomic_DNA"/>
</dbReference>
<reference evidence="2 3" key="1">
    <citation type="submission" date="2019-02" db="EMBL/GenBank/DDBJ databases">
        <title>Deep-cultivation of Planctomycetes and their phenomic and genomic characterization uncovers novel biology.</title>
        <authorList>
            <person name="Wiegand S."/>
            <person name="Jogler M."/>
            <person name="Boedeker C."/>
            <person name="Pinto D."/>
            <person name="Vollmers J."/>
            <person name="Rivas-Marin E."/>
            <person name="Kohn T."/>
            <person name="Peeters S.H."/>
            <person name="Heuer A."/>
            <person name="Rast P."/>
            <person name="Oberbeckmann S."/>
            <person name="Bunk B."/>
            <person name="Jeske O."/>
            <person name="Meyerdierks A."/>
            <person name="Storesund J.E."/>
            <person name="Kallscheuer N."/>
            <person name="Luecker S."/>
            <person name="Lage O.M."/>
            <person name="Pohl T."/>
            <person name="Merkel B.J."/>
            <person name="Hornburger P."/>
            <person name="Mueller R.-W."/>
            <person name="Bruemmer F."/>
            <person name="Labrenz M."/>
            <person name="Spormann A.M."/>
            <person name="Op Den Camp H."/>
            <person name="Overmann J."/>
            <person name="Amann R."/>
            <person name="Jetten M.S.M."/>
            <person name="Mascher T."/>
            <person name="Medema M.H."/>
            <person name="Devos D.P."/>
            <person name="Kaster A.-K."/>
            <person name="Ovreas L."/>
            <person name="Rohde M."/>
            <person name="Galperin M.Y."/>
            <person name="Jogler C."/>
        </authorList>
    </citation>
    <scope>NUCLEOTIDE SEQUENCE [LARGE SCALE GENOMIC DNA]</scope>
    <source>
        <strain evidence="2 3">Pla100</strain>
    </source>
</reference>
<keyword evidence="1" id="KW-0812">Transmembrane</keyword>
<dbReference type="InterPro" id="IPR018750">
    <property type="entry name" value="DUF2306_membrane"/>
</dbReference>
<dbReference type="OrthoDB" id="283150at2"/>
<protein>
    <recommendedName>
        <fullName evidence="4">DUF2306 domain-containing protein</fullName>
    </recommendedName>
</protein>
<sequence>MNTPIRTAALVATLRLAVMALAVKVWVSILTEYPLYFPADFSAAFLIGREEVFDGLYRFAFYSHIVVGPIALILAAWLLFGGQKLTRRRSTTRARQSHRRVGRVQAILVLGILVPSGLVMAWDAHTGPIAGWGFGSLSIATAATMLMAIRKAISGDFEAHRLWATRCFLCLVSPLILRVSMGVSITLAFESETFYQFNAWASWMIPLAIYEFRLLPRRMPSGASALDATMAHTHFPDSPVSSQTVSYQKVMP</sequence>
<keyword evidence="3" id="KW-1185">Reference proteome</keyword>
<feature type="transmembrane region" description="Helical" evidence="1">
    <location>
        <begin position="101"/>
        <end position="122"/>
    </location>
</feature>
<feature type="transmembrane region" description="Helical" evidence="1">
    <location>
        <begin position="128"/>
        <end position="148"/>
    </location>
</feature>
<name>A0A5C6A503_9BACT</name>